<dbReference type="Proteomes" id="UP000309061">
    <property type="component" value="Chromosome"/>
</dbReference>
<accession>A0A6B8KFV8</accession>
<evidence type="ECO:0000313" key="2">
    <source>
        <dbReference type="Proteomes" id="UP000309061"/>
    </source>
</evidence>
<dbReference type="OrthoDB" id="8455913at2"/>
<dbReference type="EMBL" id="CP046052">
    <property type="protein sequence ID" value="QGM46489.1"/>
    <property type="molecule type" value="Genomic_DNA"/>
</dbReference>
<organism evidence="1 2">
    <name type="scientific">Methylocystis heyeri</name>
    <dbReference type="NCBI Taxonomy" id="391905"/>
    <lineage>
        <taxon>Bacteria</taxon>
        <taxon>Pseudomonadati</taxon>
        <taxon>Pseudomonadota</taxon>
        <taxon>Alphaproteobacteria</taxon>
        <taxon>Hyphomicrobiales</taxon>
        <taxon>Methylocystaceae</taxon>
        <taxon>Methylocystis</taxon>
    </lineage>
</organism>
<proteinExistence type="predicted"/>
<sequence length="322" mass="35551">MKEKLSICLIGPKKGGKSSLLASLADCVAQNAYGYPLGLRPTLQPLRRAEAVEAEAATMRQDIFGAPCPDYDRLRQDFVEGGVATDTLDTYEYYFRLGLNGAAPPAVAERGPWLLEIVDAAGELAVPPEGARVAILNDVKDKFAGQLLSAQAIVLVVPTVQLEDSGWIGTLARVVDRLARNRDKKLRRLVVAFSQYERLFVDLGPSAFTYACDPAVALHVVRKLLRAAPWIDALRALDVAGVSVRFTVTSAYGFTRRFQNPNIDPHQPGEKRFRRQGVEGARGFGEYWRPFLTAEPILYAALDLDSAFTFSYRQIDARPEIH</sequence>
<reference evidence="1 2" key="1">
    <citation type="submission" date="2019-11" db="EMBL/GenBank/DDBJ databases">
        <title>The genome sequence of Methylocystis heyeri.</title>
        <authorList>
            <person name="Oshkin I.Y."/>
            <person name="Miroshnikov K."/>
            <person name="Dedysh S.N."/>
        </authorList>
    </citation>
    <scope>NUCLEOTIDE SEQUENCE [LARGE SCALE GENOMIC DNA]</scope>
    <source>
        <strain evidence="1 2">H2</strain>
    </source>
</reference>
<dbReference type="KEGG" id="mhey:H2LOC_012725"/>
<dbReference type="AlphaFoldDB" id="A0A6B8KFV8"/>
<evidence type="ECO:0000313" key="1">
    <source>
        <dbReference type="EMBL" id="QGM46489.1"/>
    </source>
</evidence>
<dbReference type="RefSeq" id="WP_136496723.1">
    <property type="nucleotide sequence ID" value="NZ_CP046052.1"/>
</dbReference>
<protein>
    <submittedName>
        <fullName evidence="1">Uncharacterized protein</fullName>
    </submittedName>
</protein>
<gene>
    <name evidence="1" type="ORF">H2LOC_012725</name>
</gene>
<name>A0A6B8KFV8_9HYPH</name>
<keyword evidence="2" id="KW-1185">Reference proteome</keyword>